<feature type="compositionally biased region" description="Acidic residues" evidence="5">
    <location>
        <begin position="232"/>
        <end position="253"/>
    </location>
</feature>
<dbReference type="InterPro" id="IPR036322">
    <property type="entry name" value="WD40_repeat_dom_sf"/>
</dbReference>
<dbReference type="Gene3D" id="2.130.10.10">
    <property type="entry name" value="YVTN repeat-like/Quinoprotein amine dehydrogenase"/>
    <property type="match status" value="1"/>
</dbReference>
<dbReference type="PROSITE" id="PS00678">
    <property type="entry name" value="WD_REPEATS_1"/>
    <property type="match status" value="1"/>
</dbReference>
<dbReference type="PROSITE" id="PS50294">
    <property type="entry name" value="WD_REPEATS_REGION"/>
    <property type="match status" value="1"/>
</dbReference>
<proteinExistence type="inferred from homology"/>
<keyword evidence="7" id="KW-1185">Reference proteome</keyword>
<dbReference type="PANTHER" id="PTHR14588">
    <property type="entry name" value="DDB1- AND CUL4-ASSOCIATED FACTOR 10"/>
    <property type="match status" value="1"/>
</dbReference>
<dbReference type="EMBL" id="JAPXFL010000009">
    <property type="protein sequence ID" value="KAK9502082.1"/>
    <property type="molecule type" value="Genomic_DNA"/>
</dbReference>
<dbReference type="AlphaFoldDB" id="A0AAW1CUP1"/>
<protein>
    <submittedName>
        <fullName evidence="6">Uncharacterized protein</fullName>
    </submittedName>
</protein>
<gene>
    <name evidence="6" type="ORF">O3M35_012684</name>
</gene>
<keyword evidence="3" id="KW-0677">Repeat</keyword>
<dbReference type="Pfam" id="PF00400">
    <property type="entry name" value="WD40"/>
    <property type="match status" value="2"/>
</dbReference>
<dbReference type="PROSITE" id="PS50082">
    <property type="entry name" value="WD_REPEATS_2"/>
    <property type="match status" value="2"/>
</dbReference>
<dbReference type="Proteomes" id="UP001461498">
    <property type="component" value="Unassembled WGS sequence"/>
</dbReference>
<dbReference type="InterPro" id="IPR039085">
    <property type="entry name" value="DCA10"/>
</dbReference>
<evidence type="ECO:0000256" key="1">
    <source>
        <dbReference type="ARBA" id="ARBA00005903"/>
    </source>
</evidence>
<dbReference type="SMART" id="SM00320">
    <property type="entry name" value="WD40"/>
    <property type="match status" value="3"/>
</dbReference>
<evidence type="ECO:0000313" key="6">
    <source>
        <dbReference type="EMBL" id="KAK9502082.1"/>
    </source>
</evidence>
<feature type="region of interest" description="Disordered" evidence="5">
    <location>
        <begin position="232"/>
        <end position="261"/>
    </location>
</feature>
<dbReference type="InterPro" id="IPR015943">
    <property type="entry name" value="WD40/YVTN_repeat-like_dom_sf"/>
</dbReference>
<sequence>MFDPLSRQLLNSVDNAHFDCVNCVRFLDSRVFATCSDDSTVALWDARNLKNRIRTLHGHSNWVKNIEFSQSDGLLVTSGFDGSIYTWDINSYTESGFLYNRVFHTNGLMRTRLNPDASKMIICTTGGYLILIHNLDLRTLARDLDGFKPNMYRLMQLSQTTIPVAANFTHLFSKKRKKNRIEFLTDFPDGDDAEVVSSLQVHPQGWCALSRNISNDENSEWTCVHDIQDLDEQDTNSQEDEPPSEQEESDPEPEQNSPPANTEMASMVIGLNSRARVLSSAEAVGGRVPRRVLRRQNAFRGFRAQVIPDRGELTVTSTDVWEALVAIREARARRERRPDAQGADVSESRLRIVRMQSGIEAVRAWHADSDIILARGEPAPTRADSADGIVLNLGSHDETRSNNNNQTSSRSFYIISRPTHRSLNRMKVPKNHKIHQNIPRLTHFIEESNVGKGFIKELCFSADGRLICSPFGYGVRLLSFSPSCAELSSCVPEQGHPARLHEIGTNVSHSDIVVSTKFSPRHCLLVSGCLTGRIVWHQPVL</sequence>
<dbReference type="SUPFAM" id="SSF50978">
    <property type="entry name" value="WD40 repeat-like"/>
    <property type="match status" value="1"/>
</dbReference>
<dbReference type="PANTHER" id="PTHR14588:SF2">
    <property type="entry name" value="DDB1- AND CUL4-ASSOCIATED FACTOR 10"/>
    <property type="match status" value="1"/>
</dbReference>
<reference evidence="6 7" key="1">
    <citation type="submission" date="2022-12" db="EMBL/GenBank/DDBJ databases">
        <title>Chromosome-level genome assembly of true bugs.</title>
        <authorList>
            <person name="Ma L."/>
            <person name="Li H."/>
        </authorList>
    </citation>
    <scope>NUCLEOTIDE SEQUENCE [LARGE SCALE GENOMIC DNA]</scope>
    <source>
        <strain evidence="6">Lab_2022b</strain>
    </source>
</reference>
<name>A0AAW1CUP1_9HEMI</name>
<evidence type="ECO:0000256" key="3">
    <source>
        <dbReference type="ARBA" id="ARBA00022737"/>
    </source>
</evidence>
<evidence type="ECO:0000256" key="2">
    <source>
        <dbReference type="ARBA" id="ARBA00022574"/>
    </source>
</evidence>
<feature type="repeat" description="WD" evidence="4">
    <location>
        <begin position="14"/>
        <end position="54"/>
    </location>
</feature>
<evidence type="ECO:0000256" key="4">
    <source>
        <dbReference type="PROSITE-ProRule" id="PRU00221"/>
    </source>
</evidence>
<comment type="similarity">
    <text evidence="1">Belongs to the WD repeat DCAF10 family.</text>
</comment>
<organism evidence="6 7">
    <name type="scientific">Rhynocoris fuscipes</name>
    <dbReference type="NCBI Taxonomy" id="488301"/>
    <lineage>
        <taxon>Eukaryota</taxon>
        <taxon>Metazoa</taxon>
        <taxon>Ecdysozoa</taxon>
        <taxon>Arthropoda</taxon>
        <taxon>Hexapoda</taxon>
        <taxon>Insecta</taxon>
        <taxon>Pterygota</taxon>
        <taxon>Neoptera</taxon>
        <taxon>Paraneoptera</taxon>
        <taxon>Hemiptera</taxon>
        <taxon>Heteroptera</taxon>
        <taxon>Panheteroptera</taxon>
        <taxon>Cimicomorpha</taxon>
        <taxon>Reduviidae</taxon>
        <taxon>Harpactorinae</taxon>
        <taxon>Harpactorini</taxon>
        <taxon>Rhynocoris</taxon>
    </lineage>
</organism>
<accession>A0AAW1CUP1</accession>
<dbReference type="InterPro" id="IPR019775">
    <property type="entry name" value="WD40_repeat_CS"/>
</dbReference>
<dbReference type="GO" id="GO:0080008">
    <property type="term" value="C:Cul4-RING E3 ubiquitin ligase complex"/>
    <property type="evidence" value="ECO:0007669"/>
    <property type="project" value="TreeGrafter"/>
</dbReference>
<feature type="repeat" description="WD" evidence="4">
    <location>
        <begin position="56"/>
        <end position="91"/>
    </location>
</feature>
<comment type="caution">
    <text evidence="6">The sequence shown here is derived from an EMBL/GenBank/DDBJ whole genome shotgun (WGS) entry which is preliminary data.</text>
</comment>
<evidence type="ECO:0000256" key="5">
    <source>
        <dbReference type="SAM" id="MobiDB-lite"/>
    </source>
</evidence>
<evidence type="ECO:0000313" key="7">
    <source>
        <dbReference type="Proteomes" id="UP001461498"/>
    </source>
</evidence>
<dbReference type="InterPro" id="IPR001680">
    <property type="entry name" value="WD40_rpt"/>
</dbReference>
<keyword evidence="2 4" id="KW-0853">WD repeat</keyword>